<dbReference type="EMBL" id="HBEF01001971">
    <property type="protein sequence ID" value="CAD8329146.1"/>
    <property type="molecule type" value="Transcribed_RNA"/>
</dbReference>
<reference evidence="4" key="1">
    <citation type="submission" date="2021-01" db="EMBL/GenBank/DDBJ databases">
        <authorList>
            <person name="Corre E."/>
            <person name="Pelletier E."/>
            <person name="Niang G."/>
            <person name="Scheremetjew M."/>
            <person name="Finn R."/>
            <person name="Kale V."/>
            <person name="Holt S."/>
            <person name="Cochrane G."/>
            <person name="Meng A."/>
            <person name="Brown T."/>
            <person name="Cohen L."/>
        </authorList>
    </citation>
    <scope>NUCLEOTIDE SEQUENCE</scope>
    <source>
        <strain evidence="4">CCMP3328</strain>
    </source>
</reference>
<feature type="region of interest" description="Disordered" evidence="1">
    <location>
        <begin position="315"/>
        <end position="338"/>
    </location>
</feature>
<feature type="signal peptide" evidence="2">
    <location>
        <begin position="1"/>
        <end position="27"/>
    </location>
</feature>
<dbReference type="SMART" id="SM00516">
    <property type="entry name" value="SEC14"/>
    <property type="match status" value="1"/>
</dbReference>
<evidence type="ECO:0000259" key="3">
    <source>
        <dbReference type="PROSITE" id="PS50191"/>
    </source>
</evidence>
<dbReference type="Gene3D" id="3.40.525.10">
    <property type="entry name" value="CRAL-TRIO lipid binding domain"/>
    <property type="match status" value="1"/>
</dbReference>
<gene>
    <name evidence="4" type="ORF">CAUS1442_LOCUS1244</name>
</gene>
<feature type="compositionally biased region" description="Low complexity" evidence="1">
    <location>
        <begin position="320"/>
        <end position="338"/>
    </location>
</feature>
<name>A0A7R9WNG5_9STRA</name>
<dbReference type="InterPro" id="IPR036865">
    <property type="entry name" value="CRAL-TRIO_dom_sf"/>
</dbReference>
<accession>A0A7R9WNG5</accession>
<dbReference type="PANTHER" id="PTHR45657">
    <property type="entry name" value="CRAL-TRIO DOMAIN-CONTAINING PROTEIN YKL091C-RELATED"/>
    <property type="match status" value="1"/>
</dbReference>
<protein>
    <recommendedName>
        <fullName evidence="3">CRAL-TRIO domain-containing protein</fullName>
    </recommendedName>
</protein>
<dbReference type="SUPFAM" id="SSF46938">
    <property type="entry name" value="CRAL/TRIO N-terminal domain"/>
    <property type="match status" value="1"/>
</dbReference>
<feature type="domain" description="CRAL-TRIO" evidence="3">
    <location>
        <begin position="141"/>
        <end position="300"/>
    </location>
</feature>
<keyword evidence="2" id="KW-0732">Signal</keyword>
<feature type="region of interest" description="Disordered" evidence="1">
    <location>
        <begin position="55"/>
        <end position="99"/>
    </location>
</feature>
<dbReference type="PANTHER" id="PTHR45657:SF1">
    <property type="entry name" value="CRAL-TRIO DOMAIN-CONTAINING PROTEIN YKL091C-RELATED"/>
    <property type="match status" value="1"/>
</dbReference>
<dbReference type="InterPro" id="IPR051026">
    <property type="entry name" value="PI/PC_transfer"/>
</dbReference>
<dbReference type="InterPro" id="IPR001251">
    <property type="entry name" value="CRAL-TRIO_dom"/>
</dbReference>
<dbReference type="Pfam" id="PF00650">
    <property type="entry name" value="CRAL_TRIO"/>
    <property type="match status" value="1"/>
</dbReference>
<dbReference type="PROSITE" id="PS50191">
    <property type="entry name" value="CRAL_TRIO"/>
    <property type="match status" value="1"/>
</dbReference>
<evidence type="ECO:0000313" key="4">
    <source>
        <dbReference type="EMBL" id="CAD8329146.1"/>
    </source>
</evidence>
<dbReference type="SUPFAM" id="SSF52087">
    <property type="entry name" value="CRAL/TRIO domain"/>
    <property type="match status" value="1"/>
</dbReference>
<organism evidence="4">
    <name type="scientific">Craspedostauros australis</name>
    <dbReference type="NCBI Taxonomy" id="1486917"/>
    <lineage>
        <taxon>Eukaryota</taxon>
        <taxon>Sar</taxon>
        <taxon>Stramenopiles</taxon>
        <taxon>Ochrophyta</taxon>
        <taxon>Bacillariophyta</taxon>
        <taxon>Bacillariophyceae</taxon>
        <taxon>Bacillariophycidae</taxon>
        <taxon>Naviculales</taxon>
        <taxon>Naviculaceae</taxon>
        <taxon>Craspedostauros</taxon>
    </lineage>
</organism>
<feature type="chain" id="PRO_5030791060" description="CRAL-TRIO domain-containing protein" evidence="2">
    <location>
        <begin position="28"/>
        <end position="368"/>
    </location>
</feature>
<feature type="compositionally biased region" description="Acidic residues" evidence="1">
    <location>
        <begin position="58"/>
        <end position="73"/>
    </location>
</feature>
<evidence type="ECO:0000256" key="2">
    <source>
        <dbReference type="SAM" id="SignalP"/>
    </source>
</evidence>
<evidence type="ECO:0000256" key="1">
    <source>
        <dbReference type="SAM" id="MobiDB-lite"/>
    </source>
</evidence>
<dbReference type="InterPro" id="IPR036273">
    <property type="entry name" value="CRAL/TRIO_N_dom_sf"/>
</dbReference>
<proteinExistence type="predicted"/>
<dbReference type="CDD" id="cd00170">
    <property type="entry name" value="SEC14"/>
    <property type="match status" value="1"/>
</dbReference>
<dbReference type="AlphaFoldDB" id="A0A7R9WNG5"/>
<sequence>MRSILPLASLPLLVVLCLAIQGKSAVAAPFIRRHANVPRGGSTNDGVVTVTVGSDATQQEDDNDNDNNGDDNNADASKDDPFIFSLFQPGDGSESDRDGIPNRFLRMQKGNRMKALTAMQDTLAWREEFGVDSILSQPHPKFLQCKSILPHAFLGRDPTDHVIFAQRPGMTDLDGAHTNDVSTQDLLRHYVYVLEYCWNVVEPRPDQTMTSILDMQGVQFSLLRQRELVGFIKQFVNMMSKHYPQRSHKTLMLNAPRWFGTLFSLFKPLLRESTKAKIQIFSASQTAQQRDVLVEILGEEGFAAWEQWCRTDSSDETETAAEASADSESSSAPPTSTSYISTMEQALHQFCEDQLAQSQQPMLQVVAQ</sequence>